<reference evidence="7 8" key="1">
    <citation type="journal article" date="2018" name="Mol. Plant">
        <title>The genome of Artemisia annua provides insight into the evolution of Asteraceae family and artemisinin biosynthesis.</title>
        <authorList>
            <person name="Shen Q."/>
            <person name="Zhang L."/>
            <person name="Liao Z."/>
            <person name="Wang S."/>
            <person name="Yan T."/>
            <person name="Shi P."/>
            <person name="Liu M."/>
            <person name="Fu X."/>
            <person name="Pan Q."/>
            <person name="Wang Y."/>
            <person name="Lv Z."/>
            <person name="Lu X."/>
            <person name="Zhang F."/>
            <person name="Jiang W."/>
            <person name="Ma Y."/>
            <person name="Chen M."/>
            <person name="Hao X."/>
            <person name="Li L."/>
            <person name="Tang Y."/>
            <person name="Lv G."/>
            <person name="Zhou Y."/>
            <person name="Sun X."/>
            <person name="Brodelius P.E."/>
            <person name="Rose J.K.C."/>
            <person name="Tang K."/>
        </authorList>
    </citation>
    <scope>NUCLEOTIDE SEQUENCE [LARGE SCALE GENOMIC DNA]</scope>
    <source>
        <strain evidence="8">cv. Huhao1</strain>
        <tissue evidence="7">Leaf</tissue>
    </source>
</reference>
<keyword evidence="2 5" id="KW-0812">Transmembrane</keyword>
<dbReference type="AlphaFoldDB" id="A0A2U1MJW3"/>
<dbReference type="Proteomes" id="UP000245207">
    <property type="component" value="Unassembled WGS sequence"/>
</dbReference>
<evidence type="ECO:0000256" key="4">
    <source>
        <dbReference type="ARBA" id="ARBA00023136"/>
    </source>
</evidence>
<organism evidence="7 8">
    <name type="scientific">Artemisia annua</name>
    <name type="common">Sweet wormwood</name>
    <dbReference type="NCBI Taxonomy" id="35608"/>
    <lineage>
        <taxon>Eukaryota</taxon>
        <taxon>Viridiplantae</taxon>
        <taxon>Streptophyta</taxon>
        <taxon>Embryophyta</taxon>
        <taxon>Tracheophyta</taxon>
        <taxon>Spermatophyta</taxon>
        <taxon>Magnoliopsida</taxon>
        <taxon>eudicotyledons</taxon>
        <taxon>Gunneridae</taxon>
        <taxon>Pentapetalae</taxon>
        <taxon>asterids</taxon>
        <taxon>campanulids</taxon>
        <taxon>Asterales</taxon>
        <taxon>Asteraceae</taxon>
        <taxon>Asteroideae</taxon>
        <taxon>Anthemideae</taxon>
        <taxon>Artemisiinae</taxon>
        <taxon>Artemisia</taxon>
    </lineage>
</organism>
<evidence type="ECO:0000256" key="1">
    <source>
        <dbReference type="ARBA" id="ARBA00004167"/>
    </source>
</evidence>
<name>A0A2U1MJW3_ARTAN</name>
<dbReference type="PANTHER" id="PTHR31234:SF39">
    <property type="entry name" value="HARPIN-INDUCED PROTEIN 1 CONTAINING PROTEIN, EXPRESSED"/>
    <property type="match status" value="1"/>
</dbReference>
<evidence type="ECO:0000313" key="8">
    <source>
        <dbReference type="Proteomes" id="UP000245207"/>
    </source>
</evidence>
<comment type="caution">
    <text evidence="7">The sequence shown here is derived from an EMBL/GenBank/DDBJ whole genome shotgun (WGS) entry which is preliminary data.</text>
</comment>
<dbReference type="InterPro" id="IPR044839">
    <property type="entry name" value="NDR1-like"/>
</dbReference>
<dbReference type="GO" id="GO:0098542">
    <property type="term" value="P:defense response to other organism"/>
    <property type="evidence" value="ECO:0007669"/>
    <property type="project" value="InterPro"/>
</dbReference>
<keyword evidence="4 5" id="KW-0472">Membrane</keyword>
<feature type="transmembrane region" description="Helical" evidence="5">
    <location>
        <begin position="21"/>
        <end position="48"/>
    </location>
</feature>
<comment type="subcellular location">
    <subcellularLocation>
        <location evidence="1">Membrane</location>
        <topology evidence="1">Single-pass membrane protein</topology>
    </subcellularLocation>
</comment>
<evidence type="ECO:0000313" key="7">
    <source>
        <dbReference type="EMBL" id="PWA61516.1"/>
    </source>
</evidence>
<keyword evidence="8" id="KW-1185">Reference proteome</keyword>
<evidence type="ECO:0000256" key="5">
    <source>
        <dbReference type="SAM" id="Phobius"/>
    </source>
</evidence>
<dbReference type="InterPro" id="IPR004864">
    <property type="entry name" value="LEA_2"/>
</dbReference>
<protein>
    <submittedName>
        <fullName evidence="7">Late embryogenesis abundant protein, LEA-14</fullName>
    </submittedName>
</protein>
<keyword evidence="3 5" id="KW-1133">Transmembrane helix</keyword>
<sequence>MTKARGVSRESTDVGYSRRSILMRTLISFLLVVMIMIGLTILIIWVTLKPRKPVFIVTGASIDKYKLSKDHHLDASYTIDLYSFNPDKKMSIQYKKLDVTIMFEDETVANGVISSWHQHSRKKWNYKLDLESHNVELSSALSQHLELAKSSNKAALSVMLKGKIRSKMGIWRSKYYHMKVSCLHLMVPFSNSSGRYQGTLCDVHI</sequence>
<gene>
    <name evidence="7" type="ORF">CTI12_AA370390</name>
</gene>
<proteinExistence type="predicted"/>
<evidence type="ECO:0000256" key="3">
    <source>
        <dbReference type="ARBA" id="ARBA00022989"/>
    </source>
</evidence>
<accession>A0A2U1MJW3</accession>
<dbReference type="OrthoDB" id="669838at2759"/>
<dbReference type="STRING" id="35608.A0A2U1MJW3"/>
<evidence type="ECO:0000259" key="6">
    <source>
        <dbReference type="Pfam" id="PF03168"/>
    </source>
</evidence>
<evidence type="ECO:0000256" key="2">
    <source>
        <dbReference type="ARBA" id="ARBA00022692"/>
    </source>
</evidence>
<dbReference type="EMBL" id="PKPP01005084">
    <property type="protein sequence ID" value="PWA61516.1"/>
    <property type="molecule type" value="Genomic_DNA"/>
</dbReference>
<feature type="domain" description="Late embryogenesis abundant protein LEA-2 subgroup" evidence="6">
    <location>
        <begin position="85"/>
        <end position="182"/>
    </location>
</feature>
<dbReference type="Pfam" id="PF03168">
    <property type="entry name" value="LEA_2"/>
    <property type="match status" value="1"/>
</dbReference>
<dbReference type="PANTHER" id="PTHR31234">
    <property type="entry name" value="LATE EMBRYOGENESIS ABUNDANT (LEA) HYDROXYPROLINE-RICH GLYCOPROTEIN FAMILY"/>
    <property type="match status" value="1"/>
</dbReference>
<dbReference type="GO" id="GO:0005886">
    <property type="term" value="C:plasma membrane"/>
    <property type="evidence" value="ECO:0007669"/>
    <property type="project" value="TreeGrafter"/>
</dbReference>